<accession>A0A5A9W102</accession>
<keyword evidence="4" id="KW-0997">Cell inner membrane</keyword>
<dbReference type="InterPro" id="IPR017871">
    <property type="entry name" value="ABC_transporter-like_CS"/>
</dbReference>
<evidence type="ECO:0000256" key="2">
    <source>
        <dbReference type="ARBA" id="ARBA00022475"/>
    </source>
</evidence>
<dbReference type="PANTHER" id="PTHR42781:SF1">
    <property type="entry name" value="THIAMINE IMPORT ATP-BINDING PROTEIN THIQ"/>
    <property type="match status" value="1"/>
</dbReference>
<keyword evidence="1" id="KW-0813">Transport</keyword>
<dbReference type="InterPro" id="IPR013611">
    <property type="entry name" value="Transp-assoc_OB_typ2"/>
</dbReference>
<feature type="domain" description="ABC transporter" evidence="11">
    <location>
        <begin position="1"/>
        <end position="235"/>
    </location>
</feature>
<dbReference type="EMBL" id="SMRS01000009">
    <property type="protein sequence ID" value="KAA0873798.1"/>
    <property type="molecule type" value="Genomic_DNA"/>
</dbReference>
<evidence type="ECO:0000313" key="12">
    <source>
        <dbReference type="EMBL" id="KAA0873798.1"/>
    </source>
</evidence>
<dbReference type="Pfam" id="PF00005">
    <property type="entry name" value="ABC_tran"/>
    <property type="match status" value="1"/>
</dbReference>
<keyword evidence="7" id="KW-1278">Translocase</keyword>
<evidence type="ECO:0000256" key="6">
    <source>
        <dbReference type="ARBA" id="ARBA00022840"/>
    </source>
</evidence>
<dbReference type="CDD" id="cd03259">
    <property type="entry name" value="ABC_Carb_Solutes_like"/>
    <property type="match status" value="1"/>
</dbReference>
<evidence type="ECO:0000256" key="3">
    <source>
        <dbReference type="ARBA" id="ARBA00022496"/>
    </source>
</evidence>
<gene>
    <name evidence="12" type="ORF">E1H14_11705</name>
</gene>
<dbReference type="SUPFAM" id="SSF50331">
    <property type="entry name" value="MOP-like"/>
    <property type="match status" value="1"/>
</dbReference>
<dbReference type="Pfam" id="PF08402">
    <property type="entry name" value="TOBE_2"/>
    <property type="match status" value="1"/>
</dbReference>
<dbReference type="InterPro" id="IPR015853">
    <property type="entry name" value="ABC_transpr_FbpC"/>
</dbReference>
<dbReference type="InterPro" id="IPR008995">
    <property type="entry name" value="Mo/tungstate-bd_C_term_dom"/>
</dbReference>
<reference evidence="12 13" key="1">
    <citation type="submission" date="2019-03" db="EMBL/GenBank/DDBJ databases">
        <title>Nitrincola sp. nov. isolated from an Indian soda lake.</title>
        <authorList>
            <person name="Joshi A."/>
            <person name="Thite S.V."/>
            <person name="Joseph N."/>
            <person name="Dhotre D."/>
            <person name="Moorthy M."/>
            <person name="Shouche Y.S."/>
        </authorList>
    </citation>
    <scope>NUCLEOTIDE SEQUENCE [LARGE SCALE GENOMIC DNA]</scope>
    <source>
        <strain evidence="12 13">MEB193</strain>
    </source>
</reference>
<evidence type="ECO:0000256" key="8">
    <source>
        <dbReference type="ARBA" id="ARBA00023004"/>
    </source>
</evidence>
<organism evidence="12 13">
    <name type="scientific">Nitrincola tapanii</name>
    <dbReference type="NCBI Taxonomy" id="1708751"/>
    <lineage>
        <taxon>Bacteria</taxon>
        <taxon>Pseudomonadati</taxon>
        <taxon>Pseudomonadota</taxon>
        <taxon>Gammaproteobacteria</taxon>
        <taxon>Oceanospirillales</taxon>
        <taxon>Oceanospirillaceae</taxon>
        <taxon>Nitrincola</taxon>
    </lineage>
</organism>
<keyword evidence="2" id="KW-1003">Cell membrane</keyword>
<dbReference type="PROSITE" id="PS00211">
    <property type="entry name" value="ABC_TRANSPORTER_1"/>
    <property type="match status" value="1"/>
</dbReference>
<keyword evidence="13" id="KW-1185">Reference proteome</keyword>
<dbReference type="GO" id="GO:0016887">
    <property type="term" value="F:ATP hydrolysis activity"/>
    <property type="evidence" value="ECO:0007669"/>
    <property type="project" value="InterPro"/>
</dbReference>
<dbReference type="OrthoDB" id="9802264at2"/>
<evidence type="ECO:0000313" key="13">
    <source>
        <dbReference type="Proteomes" id="UP000325302"/>
    </source>
</evidence>
<evidence type="ECO:0000256" key="1">
    <source>
        <dbReference type="ARBA" id="ARBA00022448"/>
    </source>
</evidence>
<dbReference type="InterPro" id="IPR027417">
    <property type="entry name" value="P-loop_NTPase"/>
</dbReference>
<evidence type="ECO:0000256" key="4">
    <source>
        <dbReference type="ARBA" id="ARBA00022519"/>
    </source>
</evidence>
<proteinExistence type="predicted"/>
<dbReference type="SUPFAM" id="SSF52540">
    <property type="entry name" value="P-loop containing nucleoside triphosphate hydrolases"/>
    <property type="match status" value="1"/>
</dbReference>
<sequence length="393" mass="43590">MSSGLHLSLSSSGVIPLHLQLDCAQGELLALVGPSGSGKTTLLRALAGLYPEVQGVISCAGETWLDSRRAIRRSPQQRQVGMVFQHYALFPHLTVQQNVEMALLQQPLRVRQQAAREMLARVKLSGLEERLPAQLSGGQKQRVALARALVGEPKLLLLDEPFAAVDQQTRYKLRRELAQLRHSLQLPILLVTHDLEEAQQLADQICVLHRGQALQVASPSSLMRAPATPEVAKLLGMQNLFRGELRQLDLSEKRIHLDWQGLPLQWQLTSTQHVAAIEFHRAQLQPGQALQWLAPPASIQLFRDAAAAATALNAFPAIVEESVLLGPHLSLRVRPCHAPDWPLSFYLSQNFLEQEAWQPGETLHLALHPQRLHLFLPANTVDAREITAGERPV</sequence>
<comment type="caution">
    <text evidence="12">The sequence shown here is derived from an EMBL/GenBank/DDBJ whole genome shotgun (WGS) entry which is preliminary data.</text>
</comment>
<keyword evidence="5" id="KW-0547">Nucleotide-binding</keyword>
<dbReference type="Gene3D" id="3.40.50.300">
    <property type="entry name" value="P-loop containing nucleotide triphosphate hydrolases"/>
    <property type="match status" value="1"/>
</dbReference>
<evidence type="ECO:0000256" key="10">
    <source>
        <dbReference type="ARBA" id="ARBA00023136"/>
    </source>
</evidence>
<dbReference type="Proteomes" id="UP000325302">
    <property type="component" value="Unassembled WGS sequence"/>
</dbReference>
<keyword evidence="9" id="KW-0406">Ion transport</keyword>
<dbReference type="InterPro" id="IPR003439">
    <property type="entry name" value="ABC_transporter-like_ATP-bd"/>
</dbReference>
<dbReference type="AlphaFoldDB" id="A0A5A9W102"/>
<keyword evidence="8" id="KW-0408">Iron</keyword>
<protein>
    <submittedName>
        <fullName evidence="12">ABC transporter ATP-binding protein</fullName>
    </submittedName>
</protein>
<dbReference type="GO" id="GO:0015408">
    <property type="term" value="F:ABC-type ferric iron transporter activity"/>
    <property type="evidence" value="ECO:0007669"/>
    <property type="project" value="InterPro"/>
</dbReference>
<keyword evidence="10" id="KW-0472">Membrane</keyword>
<evidence type="ECO:0000259" key="11">
    <source>
        <dbReference type="PROSITE" id="PS50893"/>
    </source>
</evidence>
<keyword evidence="3" id="KW-0410">Iron transport</keyword>
<dbReference type="PROSITE" id="PS50893">
    <property type="entry name" value="ABC_TRANSPORTER_2"/>
    <property type="match status" value="1"/>
</dbReference>
<evidence type="ECO:0000256" key="5">
    <source>
        <dbReference type="ARBA" id="ARBA00022741"/>
    </source>
</evidence>
<dbReference type="SMART" id="SM00382">
    <property type="entry name" value="AAA"/>
    <property type="match status" value="1"/>
</dbReference>
<dbReference type="InterPro" id="IPR050093">
    <property type="entry name" value="ABC_SmlMolc_Importer"/>
</dbReference>
<evidence type="ECO:0000256" key="7">
    <source>
        <dbReference type="ARBA" id="ARBA00022967"/>
    </source>
</evidence>
<dbReference type="InterPro" id="IPR003593">
    <property type="entry name" value="AAA+_ATPase"/>
</dbReference>
<dbReference type="PANTHER" id="PTHR42781">
    <property type="entry name" value="SPERMIDINE/PUTRESCINE IMPORT ATP-BINDING PROTEIN POTA"/>
    <property type="match status" value="1"/>
</dbReference>
<dbReference type="GO" id="GO:0005524">
    <property type="term" value="F:ATP binding"/>
    <property type="evidence" value="ECO:0007669"/>
    <property type="project" value="UniProtKB-KW"/>
</dbReference>
<name>A0A5A9W102_9GAMM</name>
<dbReference type="GO" id="GO:0043190">
    <property type="term" value="C:ATP-binding cassette (ABC) transporter complex"/>
    <property type="evidence" value="ECO:0007669"/>
    <property type="project" value="InterPro"/>
</dbReference>
<evidence type="ECO:0000256" key="9">
    <source>
        <dbReference type="ARBA" id="ARBA00023065"/>
    </source>
</evidence>
<keyword evidence="6 12" id="KW-0067">ATP-binding</keyword>